<dbReference type="Pfam" id="PF13589">
    <property type="entry name" value="HATPase_c_3"/>
    <property type="match status" value="1"/>
</dbReference>
<dbReference type="InParanoid" id="G5B255"/>
<evidence type="ECO:0000256" key="2">
    <source>
        <dbReference type="ARBA" id="ARBA00022490"/>
    </source>
</evidence>
<dbReference type="EMBL" id="JH168066">
    <property type="protein sequence ID" value="EHB03366.1"/>
    <property type="molecule type" value="Genomic_DNA"/>
</dbReference>
<dbReference type="InterPro" id="IPR020575">
    <property type="entry name" value="Hsp90_N"/>
</dbReference>
<accession>G5B255</accession>
<dbReference type="PRINTS" id="PR00775">
    <property type="entry name" value="HEATSHOCK90"/>
</dbReference>
<evidence type="ECO:0000256" key="6">
    <source>
        <dbReference type="ARBA" id="ARBA00023186"/>
    </source>
</evidence>
<keyword evidence="3" id="KW-0547">Nucleotide-binding</keyword>
<dbReference type="GO" id="GO:0005524">
    <property type="term" value="F:ATP binding"/>
    <property type="evidence" value="ECO:0007669"/>
    <property type="project" value="UniProtKB-KW"/>
</dbReference>
<dbReference type="Proteomes" id="UP000006813">
    <property type="component" value="Unassembled WGS sequence"/>
</dbReference>
<name>G5B255_HETGA</name>
<protein>
    <submittedName>
        <fullName evidence="7">Heat shock protein HSP 90-alpha</fullName>
    </submittedName>
</protein>
<keyword evidence="6" id="KW-0143">Chaperone</keyword>
<evidence type="ECO:0000256" key="1">
    <source>
        <dbReference type="ARBA" id="ARBA00008239"/>
    </source>
</evidence>
<gene>
    <name evidence="7" type="ORF">GW7_05436</name>
</gene>
<proteinExistence type="inferred from homology"/>
<reference evidence="7 8" key="1">
    <citation type="journal article" date="2011" name="Nature">
        <title>Genome sequencing reveals insights into physiology and longevity of the naked mole rat.</title>
        <authorList>
            <person name="Kim E.B."/>
            <person name="Fang X."/>
            <person name="Fushan A.A."/>
            <person name="Huang Z."/>
            <person name="Lobanov A.V."/>
            <person name="Han L."/>
            <person name="Marino S.M."/>
            <person name="Sun X."/>
            <person name="Turanov A.A."/>
            <person name="Yang P."/>
            <person name="Yim S.H."/>
            <person name="Zhao X."/>
            <person name="Kasaikina M.V."/>
            <person name="Stoletzki N."/>
            <person name="Peng C."/>
            <person name="Polak P."/>
            <person name="Xiong Z."/>
            <person name="Kiezun A."/>
            <person name="Zhu Y."/>
            <person name="Chen Y."/>
            <person name="Kryukov G.V."/>
            <person name="Zhang Q."/>
            <person name="Peshkin L."/>
            <person name="Yang L."/>
            <person name="Bronson R.T."/>
            <person name="Buffenstein R."/>
            <person name="Wang B."/>
            <person name="Han C."/>
            <person name="Li Q."/>
            <person name="Chen L."/>
            <person name="Zhao W."/>
            <person name="Sunyaev S.R."/>
            <person name="Park T.J."/>
            <person name="Zhang G."/>
            <person name="Wang J."/>
            <person name="Gladyshev V.N."/>
        </authorList>
    </citation>
    <scope>NUCLEOTIDE SEQUENCE [LARGE SCALE GENOMIC DNA]</scope>
</reference>
<comment type="similarity">
    <text evidence="1">Belongs to the heat shock protein 90 family.</text>
</comment>
<dbReference type="AlphaFoldDB" id="G5B255"/>
<dbReference type="InterPro" id="IPR036890">
    <property type="entry name" value="HATPase_C_sf"/>
</dbReference>
<evidence type="ECO:0000256" key="4">
    <source>
        <dbReference type="ARBA" id="ARBA00022840"/>
    </source>
</evidence>
<dbReference type="InterPro" id="IPR001404">
    <property type="entry name" value="Hsp90_fam"/>
</dbReference>
<organism evidence="7 8">
    <name type="scientific">Heterocephalus glaber</name>
    <name type="common">Naked mole rat</name>
    <dbReference type="NCBI Taxonomy" id="10181"/>
    <lineage>
        <taxon>Eukaryota</taxon>
        <taxon>Metazoa</taxon>
        <taxon>Chordata</taxon>
        <taxon>Craniata</taxon>
        <taxon>Vertebrata</taxon>
        <taxon>Euteleostomi</taxon>
        <taxon>Mammalia</taxon>
        <taxon>Eutheria</taxon>
        <taxon>Euarchontoglires</taxon>
        <taxon>Glires</taxon>
        <taxon>Rodentia</taxon>
        <taxon>Hystricomorpha</taxon>
        <taxon>Bathyergidae</taxon>
        <taxon>Heterocephalus</taxon>
    </lineage>
</organism>
<dbReference type="FunFam" id="3.30.565.10:FF:000357">
    <property type="entry name" value="Heat shock protein HSP 90-beta"/>
    <property type="match status" value="1"/>
</dbReference>
<dbReference type="PANTHER" id="PTHR11528">
    <property type="entry name" value="HEAT SHOCK PROTEIN 90 FAMILY MEMBER"/>
    <property type="match status" value="1"/>
</dbReference>
<dbReference type="STRING" id="10181.G5B255"/>
<keyword evidence="4" id="KW-0067">ATP-binding</keyword>
<dbReference type="GO" id="GO:0016887">
    <property type="term" value="F:ATP hydrolysis activity"/>
    <property type="evidence" value="ECO:0007669"/>
    <property type="project" value="InterPro"/>
</dbReference>
<evidence type="ECO:0000256" key="5">
    <source>
        <dbReference type="ARBA" id="ARBA00023016"/>
    </source>
</evidence>
<dbReference type="SUPFAM" id="SSF55874">
    <property type="entry name" value="ATPase domain of HSP90 chaperone/DNA topoisomerase II/histidine kinase"/>
    <property type="match status" value="1"/>
</dbReference>
<evidence type="ECO:0000256" key="3">
    <source>
        <dbReference type="ARBA" id="ARBA00022741"/>
    </source>
</evidence>
<dbReference type="Gene3D" id="3.30.565.10">
    <property type="entry name" value="Histidine kinase-like ATPase, C-terminal domain"/>
    <property type="match status" value="1"/>
</dbReference>
<evidence type="ECO:0000313" key="8">
    <source>
        <dbReference type="Proteomes" id="UP000006813"/>
    </source>
</evidence>
<dbReference type="GO" id="GO:0051082">
    <property type="term" value="F:unfolded protein binding"/>
    <property type="evidence" value="ECO:0007669"/>
    <property type="project" value="InterPro"/>
</dbReference>
<keyword evidence="5 7" id="KW-0346">Stress response</keyword>
<dbReference type="GO" id="GO:0140662">
    <property type="term" value="F:ATP-dependent protein folding chaperone"/>
    <property type="evidence" value="ECO:0007669"/>
    <property type="project" value="InterPro"/>
</dbReference>
<evidence type="ECO:0000313" key="7">
    <source>
        <dbReference type="EMBL" id="EHB03366.1"/>
    </source>
</evidence>
<sequence>MEEEEEEEVETFTFQAEIAQLMSLINNTFYSGLIPNSSDALDKIRYESLTDPSKLDSSKELHIYLIPNKQDRTLTIVDTGIGMTRVNLMDDFSTITKLETKAFMEALQVGTDNSMTGRSGVGFHLVAERVTVTTKQSDDEQYAWNLQQAGPSMRTDKVNSVAEEQRLSCI</sequence>
<keyword evidence="2" id="KW-0963">Cytoplasm</keyword>